<comment type="caution">
    <text evidence="1">The sequence shown here is derived from an EMBL/GenBank/DDBJ whole genome shotgun (WGS) entry which is preliminary data.</text>
</comment>
<evidence type="ECO:0000313" key="2">
    <source>
        <dbReference type="Proteomes" id="UP000020595"/>
    </source>
</evidence>
<reference evidence="1 2" key="1">
    <citation type="submission" date="2014-02" db="EMBL/GenBank/DDBJ databases">
        <title>Comparative genomics and transcriptomics to identify genetic mechanisms underlying the emergence of carbapenem resistant Acinetobacter baumannii (CRAb).</title>
        <authorList>
            <person name="Harris A.D."/>
            <person name="Johnson K.J."/>
            <person name="George J."/>
            <person name="Shefchek K."/>
            <person name="Daugherty S.C."/>
            <person name="Parankush S."/>
            <person name="Sadzewicz L."/>
            <person name="Tallon L."/>
            <person name="Sengamalay N."/>
            <person name="Hazen T.H."/>
            <person name="Rasko D.A."/>
        </authorList>
    </citation>
    <scope>NUCLEOTIDE SEQUENCE [LARGE SCALE GENOMIC DNA]</scope>
    <source>
        <strain evidence="1 2">1295743</strain>
    </source>
</reference>
<evidence type="ECO:0000313" key="1">
    <source>
        <dbReference type="EMBL" id="EXB06744.1"/>
    </source>
</evidence>
<name>A0A009IPS5_ACIB9</name>
<dbReference type="AlphaFoldDB" id="A0A009IPS5"/>
<proteinExistence type="predicted"/>
<dbReference type="EMBL" id="JEWH01000008">
    <property type="protein sequence ID" value="EXB06744.1"/>
    <property type="molecule type" value="Genomic_DNA"/>
</dbReference>
<organism evidence="1 2">
    <name type="scientific">Acinetobacter baumannii (strain 1295743)</name>
    <dbReference type="NCBI Taxonomy" id="1310613"/>
    <lineage>
        <taxon>Bacteria</taxon>
        <taxon>Pseudomonadati</taxon>
        <taxon>Pseudomonadota</taxon>
        <taxon>Gammaproteobacteria</taxon>
        <taxon>Moraxellales</taxon>
        <taxon>Moraxellaceae</taxon>
        <taxon>Acinetobacter</taxon>
        <taxon>Acinetobacter calcoaceticus/baumannii complex</taxon>
    </lineage>
</organism>
<accession>A0A009IPS5</accession>
<protein>
    <submittedName>
        <fullName evidence="1">Uncharacterized protein</fullName>
    </submittedName>
</protein>
<sequence>MNLAIGLSNFYHSMSTQIDGLDFFLFCLIEIVRKTSAIC</sequence>
<dbReference type="Proteomes" id="UP000020595">
    <property type="component" value="Unassembled WGS sequence"/>
</dbReference>
<gene>
    <name evidence="1" type="ORF">J512_0981</name>
</gene>